<dbReference type="SUPFAM" id="SSF52833">
    <property type="entry name" value="Thioredoxin-like"/>
    <property type="match status" value="1"/>
</dbReference>
<evidence type="ECO:0000313" key="5">
    <source>
        <dbReference type="Proteomes" id="UP000249082"/>
    </source>
</evidence>
<dbReference type="InterPro" id="IPR017937">
    <property type="entry name" value="Thioredoxin_CS"/>
</dbReference>
<keyword evidence="2" id="KW-0732">Signal</keyword>
<dbReference type="PANTHER" id="PTHR42852:SF13">
    <property type="entry name" value="PROTEIN DIPZ"/>
    <property type="match status" value="1"/>
</dbReference>
<dbReference type="EMBL" id="QFPX01000001">
    <property type="protein sequence ID" value="PZQ57731.1"/>
    <property type="molecule type" value="Genomic_DNA"/>
</dbReference>
<dbReference type="PROSITE" id="PS51352">
    <property type="entry name" value="THIOREDOXIN_2"/>
    <property type="match status" value="1"/>
</dbReference>
<evidence type="ECO:0000256" key="2">
    <source>
        <dbReference type="SAM" id="SignalP"/>
    </source>
</evidence>
<feature type="signal peptide" evidence="2">
    <location>
        <begin position="1"/>
        <end position="25"/>
    </location>
</feature>
<feature type="chain" id="PRO_5015862186" evidence="2">
    <location>
        <begin position="26"/>
        <end position="170"/>
    </location>
</feature>
<organism evidence="4 5">
    <name type="scientific">Novosphingobium pentaromativorans</name>
    <dbReference type="NCBI Taxonomy" id="205844"/>
    <lineage>
        <taxon>Bacteria</taxon>
        <taxon>Pseudomonadati</taxon>
        <taxon>Pseudomonadota</taxon>
        <taxon>Alphaproteobacteria</taxon>
        <taxon>Sphingomonadales</taxon>
        <taxon>Sphingomonadaceae</taxon>
        <taxon>Novosphingobium</taxon>
    </lineage>
</organism>
<keyword evidence="1" id="KW-0676">Redox-active center</keyword>
<dbReference type="InterPro" id="IPR036249">
    <property type="entry name" value="Thioredoxin-like_sf"/>
</dbReference>
<dbReference type="InterPro" id="IPR013766">
    <property type="entry name" value="Thioredoxin_domain"/>
</dbReference>
<reference evidence="4 5" key="1">
    <citation type="submission" date="2017-08" db="EMBL/GenBank/DDBJ databases">
        <title>Infants hospitalized years apart are colonized by the same room-sourced microbial strains.</title>
        <authorList>
            <person name="Brooks B."/>
            <person name="Olm M.R."/>
            <person name="Firek B.A."/>
            <person name="Baker R."/>
            <person name="Thomas B.C."/>
            <person name="Morowitz M.J."/>
            <person name="Banfield J.F."/>
        </authorList>
    </citation>
    <scope>NUCLEOTIDE SEQUENCE [LARGE SCALE GENOMIC DNA]</scope>
    <source>
        <strain evidence="4">S2_005_002_R2_33</strain>
    </source>
</reference>
<dbReference type="PROSITE" id="PS00194">
    <property type="entry name" value="THIOREDOXIN_1"/>
    <property type="match status" value="1"/>
</dbReference>
<comment type="caution">
    <text evidence="4">The sequence shown here is derived from an EMBL/GenBank/DDBJ whole genome shotgun (WGS) entry which is preliminary data.</text>
</comment>
<feature type="domain" description="Thioredoxin" evidence="3">
    <location>
        <begin position="30"/>
        <end position="165"/>
    </location>
</feature>
<name>A0A2W5NVT5_9SPHN</name>
<dbReference type="InterPro" id="IPR050553">
    <property type="entry name" value="Thioredoxin_ResA/DsbE_sf"/>
</dbReference>
<accession>A0A2W5NVT5</accession>
<dbReference type="Proteomes" id="UP000249082">
    <property type="component" value="Unassembled WGS sequence"/>
</dbReference>
<dbReference type="Gene3D" id="3.40.30.10">
    <property type="entry name" value="Glutaredoxin"/>
    <property type="match status" value="1"/>
</dbReference>
<evidence type="ECO:0000256" key="1">
    <source>
        <dbReference type="ARBA" id="ARBA00023284"/>
    </source>
</evidence>
<dbReference type="PANTHER" id="PTHR42852">
    <property type="entry name" value="THIOL:DISULFIDE INTERCHANGE PROTEIN DSBE"/>
    <property type="match status" value="1"/>
</dbReference>
<dbReference type="GO" id="GO:0016209">
    <property type="term" value="F:antioxidant activity"/>
    <property type="evidence" value="ECO:0007669"/>
    <property type="project" value="InterPro"/>
</dbReference>
<evidence type="ECO:0000259" key="3">
    <source>
        <dbReference type="PROSITE" id="PS51352"/>
    </source>
</evidence>
<gene>
    <name evidence="4" type="ORF">DI555_01415</name>
</gene>
<dbReference type="GO" id="GO:0015036">
    <property type="term" value="F:disulfide oxidoreductase activity"/>
    <property type="evidence" value="ECO:0007669"/>
    <property type="project" value="UniProtKB-ARBA"/>
</dbReference>
<sequence>MVTGFLRIALAALALCGAWPAPAFAASSRPVVGQTAPDFELTLIDGSKVSLADLKGQVVVLNFWATWCVPCRKELPTLDAYYAAQRQTGLKVFAITTEGSIPLYRLKALFAAMAIPSAKRIKGPYGPLEGVPTNFIIDRAGKLRYAKGGALELGSLNALLVPLLREPAPK</sequence>
<dbReference type="CDD" id="cd02966">
    <property type="entry name" value="TlpA_like_family"/>
    <property type="match status" value="1"/>
</dbReference>
<dbReference type="AlphaFoldDB" id="A0A2W5NVT5"/>
<evidence type="ECO:0000313" key="4">
    <source>
        <dbReference type="EMBL" id="PZQ57731.1"/>
    </source>
</evidence>
<dbReference type="InterPro" id="IPR000866">
    <property type="entry name" value="AhpC/TSA"/>
</dbReference>
<dbReference type="Pfam" id="PF00578">
    <property type="entry name" value="AhpC-TSA"/>
    <property type="match status" value="1"/>
</dbReference>
<protein>
    <submittedName>
        <fullName evidence="4">Thiol:disulfide interchange protein</fullName>
    </submittedName>
</protein>
<proteinExistence type="predicted"/>